<evidence type="ECO:0000313" key="2">
    <source>
        <dbReference type="EMBL" id="PMD15238.1"/>
    </source>
</evidence>
<name>A0A2J6PMG9_9HELO</name>
<evidence type="ECO:0008006" key="4">
    <source>
        <dbReference type="Google" id="ProtNLM"/>
    </source>
</evidence>
<feature type="chain" id="PRO_5014405389" description="Cell wall protein" evidence="1">
    <location>
        <begin position="18"/>
        <end position="276"/>
    </location>
</feature>
<accession>A0A2J6PMG9</accession>
<evidence type="ECO:0000256" key="1">
    <source>
        <dbReference type="SAM" id="SignalP"/>
    </source>
</evidence>
<protein>
    <recommendedName>
        <fullName evidence="4">Cell wall protein</fullName>
    </recommendedName>
</protein>
<gene>
    <name evidence="2" type="ORF">NA56DRAFT_354216</name>
</gene>
<sequence>MLFDSLTILGFAALAVAAPALEKKDTVRIPARGVTWTPRRSLSSRDSRSRNVWSNFGSNIDITTIIQQTTVNVLQIDANPLLEAQVQEETLLAQTLIEALIGAQVQFNQALDNIRINTLNQLNNNVNTVAIVITEITDSRDSSNSNKRYLSRQLQSNPSISEQAFVVIQEQSSLTLSSSIPSSVLSAQLASSTGSNFNPSFSSYTPGGNASLGAGQNSFNLYPSGSAFPSFGNVQQMLDPATIVLSNQLLFVQDSQNTNTFTSVVEAELTQIVQVN</sequence>
<dbReference type="OrthoDB" id="4851124at2759"/>
<dbReference type="Proteomes" id="UP000235672">
    <property type="component" value="Unassembled WGS sequence"/>
</dbReference>
<keyword evidence="3" id="KW-1185">Reference proteome</keyword>
<evidence type="ECO:0000313" key="3">
    <source>
        <dbReference type="Proteomes" id="UP000235672"/>
    </source>
</evidence>
<proteinExistence type="predicted"/>
<dbReference type="AlphaFoldDB" id="A0A2J6PMG9"/>
<reference evidence="2 3" key="1">
    <citation type="submission" date="2016-05" db="EMBL/GenBank/DDBJ databases">
        <title>A degradative enzymes factory behind the ericoid mycorrhizal symbiosis.</title>
        <authorList>
            <consortium name="DOE Joint Genome Institute"/>
            <person name="Martino E."/>
            <person name="Morin E."/>
            <person name="Grelet G."/>
            <person name="Kuo A."/>
            <person name="Kohler A."/>
            <person name="Daghino S."/>
            <person name="Barry K."/>
            <person name="Choi C."/>
            <person name="Cichocki N."/>
            <person name="Clum A."/>
            <person name="Copeland A."/>
            <person name="Hainaut M."/>
            <person name="Haridas S."/>
            <person name="Labutti K."/>
            <person name="Lindquist E."/>
            <person name="Lipzen A."/>
            <person name="Khouja H.-R."/>
            <person name="Murat C."/>
            <person name="Ohm R."/>
            <person name="Olson A."/>
            <person name="Spatafora J."/>
            <person name="Veneault-Fourrey C."/>
            <person name="Henrissat B."/>
            <person name="Grigoriev I."/>
            <person name="Martin F."/>
            <person name="Perotto S."/>
        </authorList>
    </citation>
    <scope>NUCLEOTIDE SEQUENCE [LARGE SCALE GENOMIC DNA]</scope>
    <source>
        <strain evidence="2 3">UAMH 7357</strain>
    </source>
</reference>
<dbReference type="STRING" id="1745343.A0A2J6PMG9"/>
<organism evidence="2 3">
    <name type="scientific">Hyaloscypha hepaticicola</name>
    <dbReference type="NCBI Taxonomy" id="2082293"/>
    <lineage>
        <taxon>Eukaryota</taxon>
        <taxon>Fungi</taxon>
        <taxon>Dikarya</taxon>
        <taxon>Ascomycota</taxon>
        <taxon>Pezizomycotina</taxon>
        <taxon>Leotiomycetes</taxon>
        <taxon>Helotiales</taxon>
        <taxon>Hyaloscyphaceae</taxon>
        <taxon>Hyaloscypha</taxon>
    </lineage>
</organism>
<feature type="signal peptide" evidence="1">
    <location>
        <begin position="1"/>
        <end position="17"/>
    </location>
</feature>
<keyword evidence="1" id="KW-0732">Signal</keyword>
<dbReference type="EMBL" id="KZ613515">
    <property type="protein sequence ID" value="PMD15238.1"/>
    <property type="molecule type" value="Genomic_DNA"/>
</dbReference>